<sequence>MISTVFEASVRTKARGSWNLHVVLPNDLDFFILLSSCGGVIGNRGQGNYNAGNTCQDALAHYRRSRGLSGTSLDLGHMLDIGVIAERPDDLFKTSLPSALGNQVVSQDEFHALLEYHSMYKTQIRWKVINQGTLDKARPEEKTLQIVVEGISEKLSNLLAISATEIDSEMVPSNYGVDSLGSIEIRNWLSKEVGVEVGVLDIVGSQSIVDLAERVLKAKG</sequence>
<dbReference type="PANTHER" id="PTHR43775">
    <property type="entry name" value="FATTY ACID SYNTHASE"/>
    <property type="match status" value="1"/>
</dbReference>
<evidence type="ECO:0000256" key="1">
    <source>
        <dbReference type="ARBA" id="ARBA00022450"/>
    </source>
</evidence>
<feature type="domain" description="Carrier" evidence="3">
    <location>
        <begin position="138"/>
        <end position="219"/>
    </location>
</feature>
<keyword evidence="1" id="KW-0596">Phosphopantetheine</keyword>
<proteinExistence type="predicted"/>
<protein>
    <submittedName>
        <fullName evidence="4">Acyl transferase/acyl hydrolase/lysophospholipase</fullName>
    </submittedName>
</protein>
<dbReference type="RefSeq" id="XP_056585402.1">
    <property type="nucleotide sequence ID" value="XM_056721267.1"/>
</dbReference>
<dbReference type="Pfam" id="PF08659">
    <property type="entry name" value="KR"/>
    <property type="match status" value="1"/>
</dbReference>
<dbReference type="GO" id="GO:0006633">
    <property type="term" value="P:fatty acid biosynthetic process"/>
    <property type="evidence" value="ECO:0007669"/>
    <property type="project" value="TreeGrafter"/>
</dbReference>
<dbReference type="PROSITE" id="PS50075">
    <property type="entry name" value="CARRIER"/>
    <property type="match status" value="1"/>
</dbReference>
<dbReference type="SMART" id="SM00823">
    <property type="entry name" value="PKS_PP"/>
    <property type="match status" value="1"/>
</dbReference>
<dbReference type="Gene3D" id="3.40.50.720">
    <property type="entry name" value="NAD(P)-binding Rossmann-like Domain"/>
    <property type="match status" value="1"/>
</dbReference>
<dbReference type="SUPFAM" id="SSF47336">
    <property type="entry name" value="ACP-like"/>
    <property type="match status" value="1"/>
</dbReference>
<dbReference type="GeneID" id="81460450"/>
<dbReference type="InterPro" id="IPR009081">
    <property type="entry name" value="PP-bd_ACP"/>
</dbReference>
<gene>
    <name evidence="4" type="ORF">N7517_003537</name>
</gene>
<dbReference type="SUPFAM" id="SSF51735">
    <property type="entry name" value="NAD(P)-binding Rossmann-fold domains"/>
    <property type="match status" value="1"/>
</dbReference>
<keyword evidence="4" id="KW-0378">Hydrolase</keyword>
<reference evidence="4" key="2">
    <citation type="journal article" date="2023" name="IMA Fungus">
        <title>Comparative genomic study of the Penicillium genus elucidates a diverse pangenome and 15 lateral gene transfer events.</title>
        <authorList>
            <person name="Petersen C."/>
            <person name="Sorensen T."/>
            <person name="Nielsen M.R."/>
            <person name="Sondergaard T.E."/>
            <person name="Sorensen J.L."/>
            <person name="Fitzpatrick D.A."/>
            <person name="Frisvad J.C."/>
            <person name="Nielsen K.L."/>
        </authorList>
    </citation>
    <scope>NUCLEOTIDE SEQUENCE</scope>
    <source>
        <strain evidence="4">IBT 3081</strain>
    </source>
</reference>
<keyword evidence="5" id="KW-1185">Reference proteome</keyword>
<dbReference type="InterPro" id="IPR057326">
    <property type="entry name" value="KR_dom"/>
</dbReference>
<dbReference type="InterPro" id="IPR050091">
    <property type="entry name" value="PKS_NRPS_Biosynth_Enz"/>
</dbReference>
<organism evidence="4 5">
    <name type="scientific">Penicillium concentricum</name>
    <dbReference type="NCBI Taxonomy" id="293559"/>
    <lineage>
        <taxon>Eukaryota</taxon>
        <taxon>Fungi</taxon>
        <taxon>Dikarya</taxon>
        <taxon>Ascomycota</taxon>
        <taxon>Pezizomycotina</taxon>
        <taxon>Eurotiomycetes</taxon>
        <taxon>Eurotiomycetidae</taxon>
        <taxon>Eurotiales</taxon>
        <taxon>Aspergillaceae</taxon>
        <taxon>Penicillium</taxon>
    </lineage>
</organism>
<keyword evidence="2" id="KW-0597">Phosphoprotein</keyword>
<dbReference type="EMBL" id="JAPZBT010000001">
    <property type="protein sequence ID" value="KAJ5385626.1"/>
    <property type="molecule type" value="Genomic_DNA"/>
</dbReference>
<comment type="caution">
    <text evidence="4">The sequence shown here is derived from an EMBL/GenBank/DDBJ whole genome shotgun (WGS) entry which is preliminary data.</text>
</comment>
<evidence type="ECO:0000313" key="4">
    <source>
        <dbReference type="EMBL" id="KAJ5385626.1"/>
    </source>
</evidence>
<dbReference type="GO" id="GO:0016787">
    <property type="term" value="F:hydrolase activity"/>
    <property type="evidence" value="ECO:0007669"/>
    <property type="project" value="UniProtKB-KW"/>
</dbReference>
<dbReference type="InterPro" id="IPR036736">
    <property type="entry name" value="ACP-like_sf"/>
</dbReference>
<dbReference type="SMART" id="SM00822">
    <property type="entry name" value="PKS_KR"/>
    <property type="match status" value="1"/>
</dbReference>
<dbReference type="InterPro" id="IPR013968">
    <property type="entry name" value="PKS_KR"/>
</dbReference>
<dbReference type="GO" id="GO:0004312">
    <property type="term" value="F:fatty acid synthase activity"/>
    <property type="evidence" value="ECO:0007669"/>
    <property type="project" value="TreeGrafter"/>
</dbReference>
<dbReference type="GO" id="GO:0016874">
    <property type="term" value="F:ligase activity"/>
    <property type="evidence" value="ECO:0007669"/>
    <property type="project" value="UniProtKB-KW"/>
</dbReference>
<dbReference type="GO" id="GO:0031177">
    <property type="term" value="F:phosphopantetheine binding"/>
    <property type="evidence" value="ECO:0007669"/>
    <property type="project" value="InterPro"/>
</dbReference>
<dbReference type="Gene3D" id="1.10.1200.10">
    <property type="entry name" value="ACP-like"/>
    <property type="match status" value="1"/>
</dbReference>
<evidence type="ECO:0000259" key="3">
    <source>
        <dbReference type="PROSITE" id="PS50075"/>
    </source>
</evidence>
<dbReference type="GO" id="GO:0044550">
    <property type="term" value="P:secondary metabolite biosynthetic process"/>
    <property type="evidence" value="ECO:0007669"/>
    <property type="project" value="UniProtKB-ARBA"/>
</dbReference>
<accession>A0A9X0B2C8</accession>
<dbReference type="Pfam" id="PF23297">
    <property type="entry name" value="ACP_SdgA_C"/>
    <property type="match status" value="1"/>
</dbReference>
<dbReference type="PANTHER" id="PTHR43775:SF37">
    <property type="entry name" value="SI:DKEY-61P9.11"/>
    <property type="match status" value="1"/>
</dbReference>
<dbReference type="InterPro" id="IPR020806">
    <property type="entry name" value="PKS_PP-bd"/>
</dbReference>
<name>A0A9X0B2C8_9EURO</name>
<dbReference type="AlphaFoldDB" id="A0A9X0B2C8"/>
<evidence type="ECO:0000256" key="2">
    <source>
        <dbReference type="ARBA" id="ARBA00022553"/>
    </source>
</evidence>
<evidence type="ECO:0000313" key="5">
    <source>
        <dbReference type="Proteomes" id="UP001147752"/>
    </source>
</evidence>
<keyword evidence="4" id="KW-0808">Transferase</keyword>
<reference evidence="4" key="1">
    <citation type="submission" date="2022-12" db="EMBL/GenBank/DDBJ databases">
        <authorList>
            <person name="Petersen C."/>
        </authorList>
    </citation>
    <scope>NUCLEOTIDE SEQUENCE</scope>
    <source>
        <strain evidence="4">IBT 3081</strain>
    </source>
</reference>
<dbReference type="Proteomes" id="UP001147752">
    <property type="component" value="Unassembled WGS sequence"/>
</dbReference>
<dbReference type="OrthoDB" id="4369601at2759"/>
<dbReference type="InterPro" id="IPR036291">
    <property type="entry name" value="NAD(P)-bd_dom_sf"/>
</dbReference>